<gene>
    <name evidence="4" type="ORF">TrVE_jg3228</name>
</gene>
<keyword evidence="1" id="KW-0547">Nucleotide-binding</keyword>
<proteinExistence type="predicted"/>
<dbReference type="GO" id="GO:0005524">
    <property type="term" value="F:ATP binding"/>
    <property type="evidence" value="ECO:0007669"/>
    <property type="project" value="UniProtKB-KW"/>
</dbReference>
<keyword evidence="2" id="KW-0067">ATP-binding</keyword>
<dbReference type="Pfam" id="PF00004">
    <property type="entry name" value="AAA"/>
    <property type="match status" value="1"/>
</dbReference>
<dbReference type="InterPro" id="IPR003959">
    <property type="entry name" value="ATPase_AAA_core"/>
</dbReference>
<dbReference type="GO" id="GO:0016887">
    <property type="term" value="F:ATP hydrolysis activity"/>
    <property type="evidence" value="ECO:0007669"/>
    <property type="project" value="InterPro"/>
</dbReference>
<organism evidence="4 5">
    <name type="scientific">Triparma verrucosa</name>
    <dbReference type="NCBI Taxonomy" id="1606542"/>
    <lineage>
        <taxon>Eukaryota</taxon>
        <taxon>Sar</taxon>
        <taxon>Stramenopiles</taxon>
        <taxon>Ochrophyta</taxon>
        <taxon>Bolidophyceae</taxon>
        <taxon>Parmales</taxon>
        <taxon>Triparmaceae</taxon>
        <taxon>Triparma</taxon>
    </lineage>
</organism>
<reference evidence="5" key="1">
    <citation type="journal article" date="2023" name="Commun. Biol.">
        <title>Genome analysis of Parmales, the sister group of diatoms, reveals the evolutionary specialization of diatoms from phago-mixotrophs to photoautotrophs.</title>
        <authorList>
            <person name="Ban H."/>
            <person name="Sato S."/>
            <person name="Yoshikawa S."/>
            <person name="Yamada K."/>
            <person name="Nakamura Y."/>
            <person name="Ichinomiya M."/>
            <person name="Sato N."/>
            <person name="Blanc-Mathieu R."/>
            <person name="Endo H."/>
            <person name="Kuwata A."/>
            <person name="Ogata H."/>
        </authorList>
    </citation>
    <scope>NUCLEOTIDE SEQUENCE [LARGE SCALE GENOMIC DNA]</scope>
    <source>
        <strain evidence="5">NIES 3699</strain>
    </source>
</reference>
<dbReference type="Gene3D" id="1.10.8.60">
    <property type="match status" value="1"/>
</dbReference>
<dbReference type="SUPFAM" id="SSF52540">
    <property type="entry name" value="P-loop containing nucleoside triphosphate hydrolases"/>
    <property type="match status" value="1"/>
</dbReference>
<name>A0A9W7C0F3_9STRA</name>
<evidence type="ECO:0000256" key="1">
    <source>
        <dbReference type="ARBA" id="ARBA00022741"/>
    </source>
</evidence>
<dbReference type="Proteomes" id="UP001165160">
    <property type="component" value="Unassembled WGS sequence"/>
</dbReference>
<dbReference type="SMART" id="SM00382">
    <property type="entry name" value="AAA"/>
    <property type="match status" value="1"/>
</dbReference>
<dbReference type="InterPro" id="IPR015415">
    <property type="entry name" value="Spast_Vps4_C"/>
</dbReference>
<evidence type="ECO:0000256" key="2">
    <source>
        <dbReference type="ARBA" id="ARBA00022840"/>
    </source>
</evidence>
<sequence>MSLNPGADRPPPPATRRLSAGCVKLPQNFQIPDLANTLQPTALGSLGSAVNPNGGGDASTSGGGGGLYNDSYSLESASFLTEFLVNLEQEPPPIFGHDSAKKFLMESCVIPVLYPQMKSWKGVLFFGPAGVGKSSLIKSVVYNLNQKYPNKLHVEFFSCSASSLVNKYRGESEKILKGVFECARNIGRPAYHDPSSPPSPITRISIIFIDELDSVFSSTASDESSSRLRVELLKHIDGVESGAVGDGQNRVIVVGATNLPHTLGDALVRRFEKRCYIKLPDTAQRRQIVDYHLSGVKVTEQIDFDVVVKHTEGLSGADMKVMCREAAMGPLRRFLKNVRPDDLKAEDFTEITADVLEEVALEDFERAVRVTNRTVGEEGLKALEKFDEDFGSK</sequence>
<dbReference type="InterPro" id="IPR050304">
    <property type="entry name" value="MT-severing_AAA_ATPase"/>
</dbReference>
<dbReference type="Pfam" id="PF09336">
    <property type="entry name" value="Vps4_C"/>
    <property type="match status" value="1"/>
</dbReference>
<dbReference type="PANTHER" id="PTHR23074:SF83">
    <property type="entry name" value="VACUOLAR PROTEIN SORTING-ASSOCIATED PROTEIN 4A"/>
    <property type="match status" value="1"/>
</dbReference>
<keyword evidence="5" id="KW-1185">Reference proteome</keyword>
<evidence type="ECO:0000313" key="5">
    <source>
        <dbReference type="Proteomes" id="UP001165160"/>
    </source>
</evidence>
<dbReference type="InterPro" id="IPR027417">
    <property type="entry name" value="P-loop_NTPase"/>
</dbReference>
<comment type="caution">
    <text evidence="4">The sequence shown here is derived from an EMBL/GenBank/DDBJ whole genome shotgun (WGS) entry which is preliminary data.</text>
</comment>
<dbReference type="PANTHER" id="PTHR23074">
    <property type="entry name" value="AAA DOMAIN-CONTAINING"/>
    <property type="match status" value="1"/>
</dbReference>
<dbReference type="AlphaFoldDB" id="A0A9W7C0F3"/>
<dbReference type="InterPro" id="IPR003593">
    <property type="entry name" value="AAA+_ATPase"/>
</dbReference>
<feature type="domain" description="AAA+ ATPase" evidence="3">
    <location>
        <begin position="119"/>
        <end position="281"/>
    </location>
</feature>
<protein>
    <recommendedName>
        <fullName evidence="3">AAA+ ATPase domain-containing protein</fullName>
    </recommendedName>
</protein>
<evidence type="ECO:0000259" key="3">
    <source>
        <dbReference type="SMART" id="SM00382"/>
    </source>
</evidence>
<accession>A0A9W7C0F3</accession>
<dbReference type="Gene3D" id="3.40.50.300">
    <property type="entry name" value="P-loop containing nucleotide triphosphate hydrolases"/>
    <property type="match status" value="1"/>
</dbReference>
<dbReference type="Pfam" id="PF17862">
    <property type="entry name" value="AAA_lid_3"/>
    <property type="match status" value="1"/>
</dbReference>
<evidence type="ECO:0000313" key="4">
    <source>
        <dbReference type="EMBL" id="GMH97425.1"/>
    </source>
</evidence>
<dbReference type="InterPro" id="IPR041569">
    <property type="entry name" value="AAA_lid_3"/>
</dbReference>
<dbReference type="EMBL" id="BRXX01000200">
    <property type="protein sequence ID" value="GMH97425.1"/>
    <property type="molecule type" value="Genomic_DNA"/>
</dbReference>